<dbReference type="FunFam" id="3.90.550.10:FF:000003">
    <property type="entry name" value="2-C-methyl-D-erythritol 4-phosphate cytidylyltransferase"/>
    <property type="match status" value="1"/>
</dbReference>
<dbReference type="Gene3D" id="3.90.550.10">
    <property type="entry name" value="Spore Coat Polysaccharide Biosynthesis Protein SpsA, Chain A"/>
    <property type="match status" value="1"/>
</dbReference>
<reference evidence="5" key="1">
    <citation type="journal article" date="2021" name="PeerJ">
        <title>Extensive microbial diversity within the chicken gut microbiome revealed by metagenomics and culture.</title>
        <authorList>
            <person name="Gilroy R."/>
            <person name="Ravi A."/>
            <person name="Getino M."/>
            <person name="Pursley I."/>
            <person name="Horton D.L."/>
            <person name="Alikhan N.F."/>
            <person name="Baker D."/>
            <person name="Gharbi K."/>
            <person name="Hall N."/>
            <person name="Watson M."/>
            <person name="Adriaenssens E.M."/>
            <person name="Foster-Nyarko E."/>
            <person name="Jarju S."/>
            <person name="Secka A."/>
            <person name="Antonio M."/>
            <person name="Oren A."/>
            <person name="Chaudhuri R.R."/>
            <person name="La Ragione R."/>
            <person name="Hildebrand F."/>
            <person name="Pallen M.J."/>
        </authorList>
    </citation>
    <scope>NUCLEOTIDE SEQUENCE</scope>
    <source>
        <strain evidence="5">CHK179-7159</strain>
    </source>
</reference>
<dbReference type="InterPro" id="IPR029044">
    <property type="entry name" value="Nucleotide-diphossugar_trans"/>
</dbReference>
<dbReference type="GO" id="GO:0050518">
    <property type="term" value="F:2-C-methyl-D-erythritol 4-phosphate cytidylyltransferase activity"/>
    <property type="evidence" value="ECO:0007669"/>
    <property type="project" value="UniProtKB-UniRule"/>
</dbReference>
<evidence type="ECO:0000313" key="6">
    <source>
        <dbReference type="Proteomes" id="UP000886858"/>
    </source>
</evidence>
<dbReference type="EMBL" id="DWYY01000055">
    <property type="protein sequence ID" value="HJA92483.1"/>
    <property type="molecule type" value="Genomic_DNA"/>
</dbReference>
<dbReference type="NCBIfam" id="TIGR00453">
    <property type="entry name" value="ispD"/>
    <property type="match status" value="1"/>
</dbReference>
<dbReference type="EC" id="2.7.7.60" evidence="4"/>
<accession>A0A9D2I682</accession>
<comment type="catalytic activity">
    <reaction evidence="4">
        <text>2-C-methyl-D-erythritol 4-phosphate + CTP + H(+) = 4-CDP-2-C-methyl-D-erythritol + diphosphate</text>
        <dbReference type="Rhea" id="RHEA:13429"/>
        <dbReference type="ChEBI" id="CHEBI:15378"/>
        <dbReference type="ChEBI" id="CHEBI:33019"/>
        <dbReference type="ChEBI" id="CHEBI:37563"/>
        <dbReference type="ChEBI" id="CHEBI:57823"/>
        <dbReference type="ChEBI" id="CHEBI:58262"/>
        <dbReference type="EC" id="2.7.7.60"/>
    </reaction>
</comment>
<sequence>MEELRRAAGSEKKNGREKTAAVVLAAGRGRRMQSDIPKQYMLLNGRPLICYALKVFQDSFVDEIVLVTESGEEERCRKEIVEKFGFTKVAAIAAGGSERCFSVANGIKAVSSDCDYIFIHDGARPFVTEEILERGLETVQEYGACVAAMPAKDTIRIADENNFSVSTPRRDRVWLMQTPQIFEASLIRIAYDKLLQEADRLAAEGIPVTDDAMAVETLLHHPVRLFPASYENIKITTPEDLITAAGFLKKIDPFCQKDQADAD</sequence>
<dbReference type="InterPro" id="IPR034683">
    <property type="entry name" value="IspD/TarI"/>
</dbReference>
<evidence type="ECO:0000256" key="3">
    <source>
        <dbReference type="ARBA" id="ARBA00023229"/>
    </source>
</evidence>
<evidence type="ECO:0000256" key="4">
    <source>
        <dbReference type="HAMAP-Rule" id="MF_00108"/>
    </source>
</evidence>
<dbReference type="Pfam" id="PF01128">
    <property type="entry name" value="IspD"/>
    <property type="match status" value="1"/>
</dbReference>
<protein>
    <recommendedName>
        <fullName evidence="4">2-C-methyl-D-erythritol 4-phosphate cytidylyltransferase</fullName>
        <ecNumber evidence="4">2.7.7.60</ecNumber>
    </recommendedName>
    <alternativeName>
        <fullName evidence="4">4-diphosphocytidyl-2C-methyl-D-erythritol synthase</fullName>
    </alternativeName>
    <alternativeName>
        <fullName evidence="4">MEP cytidylyltransferase</fullName>
        <shortName evidence="4">MCT</shortName>
    </alternativeName>
</protein>
<dbReference type="InterPro" id="IPR050088">
    <property type="entry name" value="IspD/TarI_cytidylyltransf_bact"/>
</dbReference>
<dbReference type="InterPro" id="IPR001228">
    <property type="entry name" value="IspD"/>
</dbReference>
<dbReference type="GO" id="GO:0019288">
    <property type="term" value="P:isopentenyl diphosphate biosynthetic process, methylerythritol 4-phosphate pathway"/>
    <property type="evidence" value="ECO:0007669"/>
    <property type="project" value="UniProtKB-UniRule"/>
</dbReference>
<comment type="caution">
    <text evidence="5">The sequence shown here is derived from an EMBL/GenBank/DDBJ whole genome shotgun (WGS) entry which is preliminary data.</text>
</comment>
<dbReference type="PANTHER" id="PTHR32125:SF4">
    <property type="entry name" value="2-C-METHYL-D-ERYTHRITOL 4-PHOSPHATE CYTIDYLYLTRANSFERASE, CHLOROPLASTIC"/>
    <property type="match status" value="1"/>
</dbReference>
<evidence type="ECO:0000313" key="5">
    <source>
        <dbReference type="EMBL" id="HJA92483.1"/>
    </source>
</evidence>
<dbReference type="PANTHER" id="PTHR32125">
    <property type="entry name" value="2-C-METHYL-D-ERYTHRITOL 4-PHOSPHATE CYTIDYLYLTRANSFERASE, CHLOROPLASTIC"/>
    <property type="match status" value="1"/>
</dbReference>
<feature type="site" description="Positions MEP for the nucleophilic attack" evidence="4">
    <location>
        <position position="234"/>
    </location>
</feature>
<keyword evidence="1 4" id="KW-0808">Transferase</keyword>
<proteinExistence type="inferred from homology"/>
<evidence type="ECO:0000256" key="1">
    <source>
        <dbReference type="ARBA" id="ARBA00022679"/>
    </source>
</evidence>
<dbReference type="AlphaFoldDB" id="A0A9D2I682"/>
<dbReference type="Proteomes" id="UP000886858">
    <property type="component" value="Unassembled WGS sequence"/>
</dbReference>
<feature type="site" description="Transition state stabilizer" evidence="4">
    <location>
        <position position="38"/>
    </location>
</feature>
<comment type="similarity">
    <text evidence="4">Belongs to the IspD/TarI cytidylyltransferase family. IspD subfamily.</text>
</comment>
<dbReference type="SUPFAM" id="SSF53448">
    <property type="entry name" value="Nucleotide-diphospho-sugar transferases"/>
    <property type="match status" value="1"/>
</dbReference>
<reference evidence="5" key="2">
    <citation type="submission" date="2021-04" db="EMBL/GenBank/DDBJ databases">
        <authorList>
            <person name="Gilroy R."/>
        </authorList>
    </citation>
    <scope>NUCLEOTIDE SEQUENCE</scope>
    <source>
        <strain evidence="5">CHK179-7159</strain>
    </source>
</reference>
<organism evidence="5 6">
    <name type="scientific">Candidatus Eisenbergiella merdipullorum</name>
    <dbReference type="NCBI Taxonomy" id="2838553"/>
    <lineage>
        <taxon>Bacteria</taxon>
        <taxon>Bacillati</taxon>
        <taxon>Bacillota</taxon>
        <taxon>Clostridia</taxon>
        <taxon>Lachnospirales</taxon>
        <taxon>Lachnospiraceae</taxon>
        <taxon>Eisenbergiella</taxon>
    </lineage>
</organism>
<feature type="site" description="Transition state stabilizer" evidence="4">
    <location>
        <position position="31"/>
    </location>
</feature>
<keyword evidence="2 4" id="KW-0548">Nucleotidyltransferase</keyword>
<comment type="function">
    <text evidence="4">Catalyzes the formation of 4-diphosphocytidyl-2-C-methyl-D-erythritol from CTP and 2-C-methyl-D-erythritol 4-phosphate (MEP).</text>
</comment>
<keyword evidence="3 4" id="KW-0414">Isoprene biosynthesis</keyword>
<feature type="site" description="Positions MEP for the nucleophilic attack" evidence="4">
    <location>
        <position position="170"/>
    </location>
</feature>
<gene>
    <name evidence="4 5" type="primary">ispD</name>
    <name evidence="5" type="ORF">H9717_05115</name>
</gene>
<dbReference type="HAMAP" id="MF_00108">
    <property type="entry name" value="IspD"/>
    <property type="match status" value="1"/>
</dbReference>
<evidence type="ECO:0000256" key="2">
    <source>
        <dbReference type="ARBA" id="ARBA00022695"/>
    </source>
</evidence>
<dbReference type="CDD" id="cd02516">
    <property type="entry name" value="CDP-ME_synthetase"/>
    <property type="match status" value="1"/>
</dbReference>
<name>A0A9D2I682_9FIRM</name>
<comment type="pathway">
    <text evidence="4">Isoprenoid biosynthesis; isopentenyl diphosphate biosynthesis via DXP pathway; isopentenyl diphosphate from 1-deoxy-D-xylulose 5-phosphate: step 2/6.</text>
</comment>